<feature type="region of interest" description="Disordered" evidence="1">
    <location>
        <begin position="1"/>
        <end position="34"/>
    </location>
</feature>
<evidence type="ECO:0000313" key="2">
    <source>
        <dbReference type="EMBL" id="JAH20471.1"/>
    </source>
</evidence>
<proteinExistence type="predicted"/>
<evidence type="ECO:0000256" key="1">
    <source>
        <dbReference type="SAM" id="MobiDB-lite"/>
    </source>
</evidence>
<sequence length="34" mass="3902">MSMTSSCQARLNAHAPKEYGHTKTHTELDTVHRY</sequence>
<reference evidence="2" key="1">
    <citation type="submission" date="2014-11" db="EMBL/GenBank/DDBJ databases">
        <authorList>
            <person name="Amaro Gonzalez C."/>
        </authorList>
    </citation>
    <scope>NUCLEOTIDE SEQUENCE</scope>
</reference>
<dbReference type="AlphaFoldDB" id="A0A0E9QU24"/>
<name>A0A0E9QU24_ANGAN</name>
<protein>
    <submittedName>
        <fullName evidence="2">Uncharacterized protein</fullName>
    </submittedName>
</protein>
<dbReference type="EMBL" id="GBXM01088106">
    <property type="protein sequence ID" value="JAH20471.1"/>
    <property type="molecule type" value="Transcribed_RNA"/>
</dbReference>
<reference evidence="2" key="2">
    <citation type="journal article" date="2015" name="Fish Shellfish Immunol.">
        <title>Early steps in the European eel (Anguilla anguilla)-Vibrio vulnificus interaction in the gills: Role of the RtxA13 toxin.</title>
        <authorList>
            <person name="Callol A."/>
            <person name="Pajuelo D."/>
            <person name="Ebbesson L."/>
            <person name="Teles M."/>
            <person name="MacKenzie S."/>
            <person name="Amaro C."/>
        </authorList>
    </citation>
    <scope>NUCLEOTIDE SEQUENCE</scope>
</reference>
<organism evidence="2">
    <name type="scientific">Anguilla anguilla</name>
    <name type="common">European freshwater eel</name>
    <name type="synonym">Muraena anguilla</name>
    <dbReference type="NCBI Taxonomy" id="7936"/>
    <lineage>
        <taxon>Eukaryota</taxon>
        <taxon>Metazoa</taxon>
        <taxon>Chordata</taxon>
        <taxon>Craniata</taxon>
        <taxon>Vertebrata</taxon>
        <taxon>Euteleostomi</taxon>
        <taxon>Actinopterygii</taxon>
        <taxon>Neopterygii</taxon>
        <taxon>Teleostei</taxon>
        <taxon>Anguilliformes</taxon>
        <taxon>Anguillidae</taxon>
        <taxon>Anguilla</taxon>
    </lineage>
</organism>
<accession>A0A0E9QU24</accession>
<feature type="compositionally biased region" description="Basic and acidic residues" evidence="1">
    <location>
        <begin position="15"/>
        <end position="34"/>
    </location>
</feature>